<gene>
    <name evidence="1" type="primary">FP1</name>
    <name evidence="1" type="ORF">SNEC2469_LOCUS15599</name>
</gene>
<accession>A0A812TNS9</accession>
<dbReference type="EMBL" id="CAJNJA010025371">
    <property type="protein sequence ID" value="CAE7541905.1"/>
    <property type="molecule type" value="Genomic_DNA"/>
</dbReference>
<feature type="non-terminal residue" evidence="1">
    <location>
        <position position="123"/>
    </location>
</feature>
<reference evidence="1" key="1">
    <citation type="submission" date="2021-02" db="EMBL/GenBank/DDBJ databases">
        <authorList>
            <person name="Dougan E. K."/>
            <person name="Rhodes N."/>
            <person name="Thang M."/>
            <person name="Chan C."/>
        </authorList>
    </citation>
    <scope>NUCLEOTIDE SEQUENCE</scope>
</reference>
<comment type="caution">
    <text evidence="1">The sequence shown here is derived from an EMBL/GenBank/DDBJ whole genome shotgun (WGS) entry which is preliminary data.</text>
</comment>
<dbReference type="OrthoDB" id="10377239at2759"/>
<evidence type="ECO:0000313" key="2">
    <source>
        <dbReference type="Proteomes" id="UP000601435"/>
    </source>
</evidence>
<dbReference type="Proteomes" id="UP000601435">
    <property type="component" value="Unassembled WGS sequence"/>
</dbReference>
<evidence type="ECO:0000313" key="1">
    <source>
        <dbReference type="EMBL" id="CAE7541905.1"/>
    </source>
</evidence>
<organism evidence="1 2">
    <name type="scientific">Symbiodinium necroappetens</name>
    <dbReference type="NCBI Taxonomy" id="1628268"/>
    <lineage>
        <taxon>Eukaryota</taxon>
        <taxon>Sar</taxon>
        <taxon>Alveolata</taxon>
        <taxon>Dinophyceae</taxon>
        <taxon>Suessiales</taxon>
        <taxon>Symbiodiniaceae</taxon>
        <taxon>Symbiodinium</taxon>
    </lineage>
</organism>
<dbReference type="AlphaFoldDB" id="A0A812TNS9"/>
<protein>
    <submittedName>
        <fullName evidence="1">FP1 protein</fullName>
    </submittedName>
</protein>
<keyword evidence="2" id="KW-1185">Reference proteome</keyword>
<name>A0A812TNS9_9DINO</name>
<proteinExistence type="predicted"/>
<sequence>GLVQELVKSEAAEAEEIARLERLAAFEADLGLPRIQFFERDGLILLSRAGALPSEGSSSHISAKAQWDATGRLLCIEPPPSLCLQFEAASAVASGDLGRLLALMWDRASQCRQGQLEDVAPSC</sequence>